<keyword evidence="4" id="KW-0472">Membrane</keyword>
<evidence type="ECO:0000313" key="7">
    <source>
        <dbReference type="Proteomes" id="UP001240236"/>
    </source>
</evidence>
<evidence type="ECO:0000259" key="5">
    <source>
        <dbReference type="SMART" id="SM00062"/>
    </source>
</evidence>
<comment type="similarity">
    <text evidence="1">Belongs to the bacterial solute-binding protein 3 family.</text>
</comment>
<dbReference type="Gene3D" id="3.40.190.10">
    <property type="entry name" value="Periplasmic binding protein-like II"/>
    <property type="match status" value="2"/>
</dbReference>
<dbReference type="RefSeq" id="WP_307245089.1">
    <property type="nucleotide sequence ID" value="NZ_JAUSUZ010000001.1"/>
</dbReference>
<keyword evidence="3" id="KW-0732">Signal</keyword>
<proteinExistence type="inferred from homology"/>
<evidence type="ECO:0000313" key="6">
    <source>
        <dbReference type="EMBL" id="MDQ0369687.1"/>
    </source>
</evidence>
<dbReference type="InterPro" id="IPR051455">
    <property type="entry name" value="Bact_solute-bind_prot3"/>
</dbReference>
<dbReference type="SMART" id="SM00062">
    <property type="entry name" value="PBPb"/>
    <property type="match status" value="1"/>
</dbReference>
<keyword evidence="4" id="KW-1133">Transmembrane helix</keyword>
<dbReference type="AlphaFoldDB" id="A0AAE3W5J2"/>
<name>A0AAE3W5J2_9ACTN</name>
<dbReference type="PANTHER" id="PTHR30085:SF6">
    <property type="entry name" value="ABC TRANSPORTER GLUTAMINE-BINDING PROTEIN GLNH"/>
    <property type="match status" value="1"/>
</dbReference>
<evidence type="ECO:0000256" key="4">
    <source>
        <dbReference type="SAM" id="Phobius"/>
    </source>
</evidence>
<dbReference type="EMBL" id="JAUSUZ010000001">
    <property type="protein sequence ID" value="MDQ0369687.1"/>
    <property type="molecule type" value="Genomic_DNA"/>
</dbReference>
<keyword evidence="7" id="KW-1185">Reference proteome</keyword>
<dbReference type="GO" id="GO:0030288">
    <property type="term" value="C:outer membrane-bounded periplasmic space"/>
    <property type="evidence" value="ECO:0007669"/>
    <property type="project" value="TreeGrafter"/>
</dbReference>
<evidence type="ECO:0000256" key="2">
    <source>
        <dbReference type="ARBA" id="ARBA00022448"/>
    </source>
</evidence>
<evidence type="ECO:0000256" key="1">
    <source>
        <dbReference type="ARBA" id="ARBA00010333"/>
    </source>
</evidence>
<comment type="caution">
    <text evidence="6">The sequence shown here is derived from an EMBL/GenBank/DDBJ whole genome shotgun (WGS) entry which is preliminary data.</text>
</comment>
<evidence type="ECO:0000256" key="3">
    <source>
        <dbReference type="ARBA" id="ARBA00022729"/>
    </source>
</evidence>
<protein>
    <submittedName>
        <fullName evidence="6">Glutamate transport system substrate-binding protein</fullName>
    </submittedName>
</protein>
<keyword evidence="2" id="KW-0813">Transport</keyword>
<dbReference type="Proteomes" id="UP001240236">
    <property type="component" value="Unassembled WGS sequence"/>
</dbReference>
<dbReference type="InterPro" id="IPR001638">
    <property type="entry name" value="Solute-binding_3/MltF_N"/>
</dbReference>
<sequence>MPDEEDSGEIAEVPVPADGKPTVTSHPFWMRFRFVTLVGLCVLAVVIAVSLVFFGRTPSVDELREQAGLNGKQSLRIGVKFDQPGIAEHESDGTFSGFDIEIAYMVAEDLGFRRNEIEFYQIQSEDRERMQAATPDGATVVIVDLVIASFSITEERRKTPGVAFSAPYLFTEQSVLTRGDHPPVATLEDLRGKRVCSLATATSATAAAAAGNIVQSELTISSCVEALRAGRVEAISTDAAILGGIKARNPDLLHWDIGLTATEAYGINVGENEALLKLVNLSLWHSLEDPDDARWEDAFDRNIRVNEPANRGVPLARPDQPHVDKPEVREWFSGGLG</sequence>
<dbReference type="GO" id="GO:0005576">
    <property type="term" value="C:extracellular region"/>
    <property type="evidence" value="ECO:0007669"/>
    <property type="project" value="TreeGrafter"/>
</dbReference>
<gene>
    <name evidence="6" type="ORF">J2S42_006356</name>
</gene>
<dbReference type="GO" id="GO:0006865">
    <property type="term" value="P:amino acid transport"/>
    <property type="evidence" value="ECO:0007669"/>
    <property type="project" value="TreeGrafter"/>
</dbReference>
<feature type="domain" description="Solute-binding protein family 3/N-terminal" evidence="5">
    <location>
        <begin position="74"/>
        <end position="306"/>
    </location>
</feature>
<feature type="transmembrane region" description="Helical" evidence="4">
    <location>
        <begin position="34"/>
        <end position="54"/>
    </location>
</feature>
<dbReference type="Pfam" id="PF00497">
    <property type="entry name" value="SBP_bac_3"/>
    <property type="match status" value="1"/>
</dbReference>
<reference evidence="6 7" key="1">
    <citation type="submission" date="2023-07" db="EMBL/GenBank/DDBJ databases">
        <title>Sequencing the genomes of 1000 actinobacteria strains.</title>
        <authorList>
            <person name="Klenk H.-P."/>
        </authorList>
    </citation>
    <scope>NUCLEOTIDE SEQUENCE [LARGE SCALE GENOMIC DNA]</scope>
    <source>
        <strain evidence="6 7">DSM 44709</strain>
    </source>
</reference>
<organism evidence="6 7">
    <name type="scientific">Catenuloplanes indicus</name>
    <dbReference type="NCBI Taxonomy" id="137267"/>
    <lineage>
        <taxon>Bacteria</taxon>
        <taxon>Bacillati</taxon>
        <taxon>Actinomycetota</taxon>
        <taxon>Actinomycetes</taxon>
        <taxon>Micromonosporales</taxon>
        <taxon>Micromonosporaceae</taxon>
        <taxon>Catenuloplanes</taxon>
    </lineage>
</organism>
<dbReference type="PANTHER" id="PTHR30085">
    <property type="entry name" value="AMINO ACID ABC TRANSPORTER PERMEASE"/>
    <property type="match status" value="1"/>
</dbReference>
<dbReference type="SUPFAM" id="SSF53850">
    <property type="entry name" value="Periplasmic binding protein-like II"/>
    <property type="match status" value="1"/>
</dbReference>
<keyword evidence="4" id="KW-0812">Transmembrane</keyword>
<accession>A0AAE3W5J2</accession>